<dbReference type="CDD" id="cd00075">
    <property type="entry name" value="HATPase"/>
    <property type="match status" value="1"/>
</dbReference>
<dbReference type="InterPro" id="IPR005467">
    <property type="entry name" value="His_kinase_dom"/>
</dbReference>
<dbReference type="CDD" id="cd00082">
    <property type="entry name" value="HisKA"/>
    <property type="match status" value="1"/>
</dbReference>
<protein>
    <recommendedName>
        <fullName evidence="3">histidine kinase</fullName>
        <ecNumber evidence="3">2.7.13.3</ecNumber>
    </recommendedName>
</protein>
<evidence type="ECO:0000256" key="2">
    <source>
        <dbReference type="ARBA" id="ARBA00004370"/>
    </source>
</evidence>
<evidence type="ECO:0000256" key="10">
    <source>
        <dbReference type="ARBA" id="ARBA00023136"/>
    </source>
</evidence>
<dbReference type="RefSeq" id="WP_304280198.1">
    <property type="nucleotide sequence ID" value="NZ_QFQZ01000057.1"/>
</dbReference>
<dbReference type="SMART" id="SM00387">
    <property type="entry name" value="HATPase_c"/>
    <property type="match status" value="1"/>
</dbReference>
<proteinExistence type="predicted"/>
<dbReference type="Gene3D" id="3.30.565.10">
    <property type="entry name" value="Histidine kinase-like ATPase, C-terminal domain"/>
    <property type="match status" value="1"/>
</dbReference>
<dbReference type="PROSITE" id="PS50109">
    <property type="entry name" value="HIS_KIN"/>
    <property type="match status" value="1"/>
</dbReference>
<evidence type="ECO:0000259" key="13">
    <source>
        <dbReference type="PROSITE" id="PS50885"/>
    </source>
</evidence>
<keyword evidence="5" id="KW-0808">Transferase</keyword>
<evidence type="ECO:0000256" key="8">
    <source>
        <dbReference type="ARBA" id="ARBA00022989"/>
    </source>
</evidence>
<evidence type="ECO:0000256" key="7">
    <source>
        <dbReference type="ARBA" id="ARBA00022777"/>
    </source>
</evidence>
<dbReference type="PANTHER" id="PTHR45436">
    <property type="entry name" value="SENSOR HISTIDINE KINASE YKOH"/>
    <property type="match status" value="1"/>
</dbReference>
<comment type="subcellular location">
    <subcellularLocation>
        <location evidence="2">Membrane</location>
    </subcellularLocation>
</comment>
<sequence>MRLPRLLRTTPFRLTLLFLALFAGAASAFLGYIYVATAGEVNRRSQAEISREFESLEAAYRQGGVNALNQTIVERATGERPFLYFLADKSGKRISGSIEESPIPNFSGDGPEWASFKVTETDPDGAEVKAAARGVQQRLDHGEILFVGADVDASEAYVRKIVRALWGAGALVILLGLAGGVVISRNVSRSMQGLVDVVNAVRGGDLHARAKVRGTRDEYDELAEGLNDMLDRIERLMGGLRHAGDAIAHDLRSPLTRLRARMEVALIDAENGKGDPVAALETALSDADGVLKTFNAVLAIARLQAAGSAPDQRVFDASELAGDMAELYELSCEDKGLDFKAEITPALSIKGNREFLAQALANILDNAIKYTPEGGAIMLRARRTSSGELEFSVTDTGPGVPEADRARVVQRFVRLENSRSEPGAGLGLSLVQAVAASHGGRLDLSEGPGEYNGTGPGLRVALLLPRVE</sequence>
<dbReference type="InterPro" id="IPR003661">
    <property type="entry name" value="HisK_dim/P_dom"/>
</dbReference>
<evidence type="ECO:0000313" key="14">
    <source>
        <dbReference type="EMBL" id="PZR32599.1"/>
    </source>
</evidence>
<gene>
    <name evidence="14" type="ORF">DI526_16125</name>
</gene>
<feature type="domain" description="Histidine kinase" evidence="12">
    <location>
        <begin position="246"/>
        <end position="468"/>
    </location>
</feature>
<dbReference type="InterPro" id="IPR036890">
    <property type="entry name" value="HATPase_C_sf"/>
</dbReference>
<dbReference type="InterPro" id="IPR004358">
    <property type="entry name" value="Sig_transdc_His_kin-like_C"/>
</dbReference>
<dbReference type="CDD" id="cd06225">
    <property type="entry name" value="HAMP"/>
    <property type="match status" value="1"/>
</dbReference>
<dbReference type="Pfam" id="PF00672">
    <property type="entry name" value="HAMP"/>
    <property type="match status" value="1"/>
</dbReference>
<dbReference type="SUPFAM" id="SSF158472">
    <property type="entry name" value="HAMP domain-like"/>
    <property type="match status" value="1"/>
</dbReference>
<keyword evidence="8 11" id="KW-1133">Transmembrane helix</keyword>
<keyword evidence="4" id="KW-0597">Phosphoprotein</keyword>
<evidence type="ECO:0000259" key="12">
    <source>
        <dbReference type="PROSITE" id="PS50109"/>
    </source>
</evidence>
<feature type="transmembrane region" description="Helical" evidence="11">
    <location>
        <begin position="164"/>
        <end position="183"/>
    </location>
</feature>
<dbReference type="GO" id="GO:0000155">
    <property type="term" value="F:phosphorelay sensor kinase activity"/>
    <property type="evidence" value="ECO:0007669"/>
    <property type="project" value="InterPro"/>
</dbReference>
<keyword evidence="9" id="KW-0902">Two-component regulatory system</keyword>
<dbReference type="InterPro" id="IPR003660">
    <property type="entry name" value="HAMP_dom"/>
</dbReference>
<evidence type="ECO:0000256" key="1">
    <source>
        <dbReference type="ARBA" id="ARBA00000085"/>
    </source>
</evidence>
<evidence type="ECO:0000256" key="6">
    <source>
        <dbReference type="ARBA" id="ARBA00022692"/>
    </source>
</evidence>
<dbReference type="EMBL" id="QFQZ01000057">
    <property type="protein sequence ID" value="PZR32599.1"/>
    <property type="molecule type" value="Genomic_DNA"/>
</dbReference>
<name>A0A2W5UXR8_9CAUL</name>
<evidence type="ECO:0000256" key="5">
    <source>
        <dbReference type="ARBA" id="ARBA00022679"/>
    </source>
</evidence>
<reference evidence="14 15" key="1">
    <citation type="submission" date="2017-08" db="EMBL/GenBank/DDBJ databases">
        <title>Infants hospitalized years apart are colonized by the same room-sourced microbial strains.</title>
        <authorList>
            <person name="Brooks B."/>
            <person name="Olm M.R."/>
            <person name="Firek B.A."/>
            <person name="Baker R."/>
            <person name="Thomas B.C."/>
            <person name="Morowitz M.J."/>
            <person name="Banfield J.F."/>
        </authorList>
    </citation>
    <scope>NUCLEOTIDE SEQUENCE [LARGE SCALE GENOMIC DNA]</scope>
    <source>
        <strain evidence="14">S2_003_000_R2_4</strain>
    </source>
</reference>
<evidence type="ECO:0000256" key="3">
    <source>
        <dbReference type="ARBA" id="ARBA00012438"/>
    </source>
</evidence>
<dbReference type="PANTHER" id="PTHR45436:SF8">
    <property type="entry name" value="HISTIDINE KINASE"/>
    <property type="match status" value="1"/>
</dbReference>
<evidence type="ECO:0000256" key="9">
    <source>
        <dbReference type="ARBA" id="ARBA00023012"/>
    </source>
</evidence>
<dbReference type="InterPro" id="IPR050428">
    <property type="entry name" value="TCS_sensor_his_kinase"/>
</dbReference>
<evidence type="ECO:0000256" key="11">
    <source>
        <dbReference type="SAM" id="Phobius"/>
    </source>
</evidence>
<dbReference type="PRINTS" id="PR00344">
    <property type="entry name" value="BCTRLSENSOR"/>
</dbReference>
<dbReference type="SUPFAM" id="SSF55874">
    <property type="entry name" value="ATPase domain of HSP90 chaperone/DNA topoisomerase II/histidine kinase"/>
    <property type="match status" value="1"/>
</dbReference>
<keyword evidence="6 11" id="KW-0812">Transmembrane</keyword>
<accession>A0A2W5UXR8</accession>
<dbReference type="SUPFAM" id="SSF47384">
    <property type="entry name" value="Homodimeric domain of signal transducing histidine kinase"/>
    <property type="match status" value="1"/>
</dbReference>
<comment type="caution">
    <text evidence="14">The sequence shown here is derived from an EMBL/GenBank/DDBJ whole genome shotgun (WGS) entry which is preliminary data.</text>
</comment>
<keyword evidence="7 14" id="KW-0418">Kinase</keyword>
<dbReference type="Pfam" id="PF02518">
    <property type="entry name" value="HATPase_c"/>
    <property type="match status" value="1"/>
</dbReference>
<dbReference type="SMART" id="SM00304">
    <property type="entry name" value="HAMP"/>
    <property type="match status" value="1"/>
</dbReference>
<organism evidence="14 15">
    <name type="scientific">Caulobacter segnis</name>
    <dbReference type="NCBI Taxonomy" id="88688"/>
    <lineage>
        <taxon>Bacteria</taxon>
        <taxon>Pseudomonadati</taxon>
        <taxon>Pseudomonadota</taxon>
        <taxon>Alphaproteobacteria</taxon>
        <taxon>Caulobacterales</taxon>
        <taxon>Caulobacteraceae</taxon>
        <taxon>Caulobacter</taxon>
    </lineage>
</organism>
<dbReference type="GO" id="GO:0005886">
    <property type="term" value="C:plasma membrane"/>
    <property type="evidence" value="ECO:0007669"/>
    <property type="project" value="TreeGrafter"/>
</dbReference>
<dbReference type="AlphaFoldDB" id="A0A2W5UXR8"/>
<evidence type="ECO:0000313" key="15">
    <source>
        <dbReference type="Proteomes" id="UP000249393"/>
    </source>
</evidence>
<feature type="domain" description="HAMP" evidence="13">
    <location>
        <begin position="185"/>
        <end position="238"/>
    </location>
</feature>
<dbReference type="Gene3D" id="6.10.340.10">
    <property type="match status" value="1"/>
</dbReference>
<keyword evidence="10 11" id="KW-0472">Membrane</keyword>
<dbReference type="InterPro" id="IPR036097">
    <property type="entry name" value="HisK_dim/P_sf"/>
</dbReference>
<dbReference type="PROSITE" id="PS50885">
    <property type="entry name" value="HAMP"/>
    <property type="match status" value="1"/>
</dbReference>
<dbReference type="Proteomes" id="UP000249393">
    <property type="component" value="Unassembled WGS sequence"/>
</dbReference>
<dbReference type="EC" id="2.7.13.3" evidence="3"/>
<comment type="catalytic activity">
    <reaction evidence="1">
        <text>ATP + protein L-histidine = ADP + protein N-phospho-L-histidine.</text>
        <dbReference type="EC" id="2.7.13.3"/>
    </reaction>
</comment>
<evidence type="ECO:0000256" key="4">
    <source>
        <dbReference type="ARBA" id="ARBA00022553"/>
    </source>
</evidence>
<dbReference type="InterPro" id="IPR003594">
    <property type="entry name" value="HATPase_dom"/>
</dbReference>